<dbReference type="RefSeq" id="WP_110894692.1">
    <property type="nucleotide sequence ID" value="NZ_CP054614.1"/>
</dbReference>
<dbReference type="AlphaFoldDB" id="A0A2V4VVS9"/>
<keyword evidence="1" id="KW-1133">Transmembrane helix</keyword>
<feature type="transmembrane region" description="Helical" evidence="1">
    <location>
        <begin position="187"/>
        <end position="204"/>
    </location>
</feature>
<feature type="transmembrane region" description="Helical" evidence="1">
    <location>
        <begin position="121"/>
        <end position="142"/>
    </location>
</feature>
<reference evidence="3 5" key="2">
    <citation type="submission" date="2020-06" db="EMBL/GenBank/DDBJ databases">
        <title>Complete genome of Paenibacillus barcinonensis KACC11450.</title>
        <authorList>
            <person name="Kim M."/>
            <person name="Park Y.-J."/>
            <person name="Shin J.-H."/>
        </authorList>
    </citation>
    <scope>NUCLEOTIDE SEQUENCE [LARGE SCALE GENOMIC DNA]</scope>
    <source>
        <strain evidence="3 5">KACC11450</strain>
    </source>
</reference>
<gene>
    <name evidence="2" type="ORF">DFQ00_102362</name>
    <name evidence="3" type="ORF">HUB98_06025</name>
</gene>
<evidence type="ECO:0000313" key="4">
    <source>
        <dbReference type="Proteomes" id="UP000247790"/>
    </source>
</evidence>
<feature type="transmembrane region" description="Helical" evidence="1">
    <location>
        <begin position="163"/>
        <end position="181"/>
    </location>
</feature>
<name>A0A2V4VVS9_PAEBA</name>
<keyword evidence="5" id="KW-1185">Reference proteome</keyword>
<evidence type="ECO:0000256" key="1">
    <source>
        <dbReference type="SAM" id="Phobius"/>
    </source>
</evidence>
<feature type="transmembrane region" description="Helical" evidence="1">
    <location>
        <begin position="89"/>
        <end position="109"/>
    </location>
</feature>
<feature type="transmembrane region" description="Helical" evidence="1">
    <location>
        <begin position="6"/>
        <end position="26"/>
    </location>
</feature>
<dbReference type="PROSITE" id="PS51257">
    <property type="entry name" value="PROKAR_LIPOPROTEIN"/>
    <property type="match status" value="1"/>
</dbReference>
<reference evidence="2 4" key="1">
    <citation type="submission" date="2018-06" db="EMBL/GenBank/DDBJ databases">
        <title>Genomic Encyclopedia of Type Strains, Phase III (KMG-III): the genomes of soil and plant-associated and newly described type strains.</title>
        <authorList>
            <person name="Whitman W."/>
        </authorList>
    </citation>
    <scope>NUCLEOTIDE SEQUENCE [LARGE SCALE GENOMIC DNA]</scope>
    <source>
        <strain evidence="2 4">CECT 7022</strain>
    </source>
</reference>
<protein>
    <submittedName>
        <fullName evidence="2">Uncharacterized protein</fullName>
    </submittedName>
</protein>
<accession>A0A2V4VVS9</accession>
<dbReference type="Proteomes" id="UP000509327">
    <property type="component" value="Chromosome"/>
</dbReference>
<keyword evidence="1" id="KW-0812">Transmembrane</keyword>
<evidence type="ECO:0000313" key="3">
    <source>
        <dbReference type="EMBL" id="QKS55937.1"/>
    </source>
</evidence>
<dbReference type="Proteomes" id="UP000247790">
    <property type="component" value="Unassembled WGS sequence"/>
</dbReference>
<keyword evidence="1" id="KW-0472">Membrane</keyword>
<dbReference type="EMBL" id="QJSW01000002">
    <property type="protein sequence ID" value="PYE51567.1"/>
    <property type="molecule type" value="Genomic_DNA"/>
</dbReference>
<sequence>MKNDIVYALMSLMDGITIFMFAFGCFKISFKDYWKEILVTNLIISIGTFFLKGYETILGFVPVLCFALLVLSLTFYFRIKLWESFKLACYGFVAQIVAQFSVVALFMLSSGLNFTQASSEFGSLVQLLANGFLIVLTLILRHKRIWFSTMSYDYSFKIKLNKINIFSTLIAIVIMALLYNVKTVENIYLTILFWGVCLINLMYIDIKKEKSGMYD</sequence>
<proteinExistence type="predicted"/>
<feature type="transmembrane region" description="Helical" evidence="1">
    <location>
        <begin position="57"/>
        <end position="77"/>
    </location>
</feature>
<evidence type="ECO:0000313" key="5">
    <source>
        <dbReference type="Proteomes" id="UP000509327"/>
    </source>
</evidence>
<organism evidence="2 4">
    <name type="scientific">Paenibacillus barcinonensis</name>
    <dbReference type="NCBI Taxonomy" id="198119"/>
    <lineage>
        <taxon>Bacteria</taxon>
        <taxon>Bacillati</taxon>
        <taxon>Bacillota</taxon>
        <taxon>Bacilli</taxon>
        <taxon>Bacillales</taxon>
        <taxon>Paenibacillaceae</taxon>
        <taxon>Paenibacillus</taxon>
    </lineage>
</organism>
<evidence type="ECO:0000313" key="2">
    <source>
        <dbReference type="EMBL" id="PYE51567.1"/>
    </source>
</evidence>
<dbReference type="OrthoDB" id="2625795at2"/>
<dbReference type="EMBL" id="CP054614">
    <property type="protein sequence ID" value="QKS55937.1"/>
    <property type="molecule type" value="Genomic_DNA"/>
</dbReference>